<dbReference type="AlphaFoldDB" id="A0A9W8MQX3"/>
<dbReference type="Gene3D" id="3.30.160.60">
    <property type="entry name" value="Classic Zinc Finger"/>
    <property type="match status" value="1"/>
</dbReference>
<proteinExistence type="predicted"/>
<feature type="region of interest" description="Disordered" evidence="2">
    <location>
        <begin position="185"/>
        <end position="242"/>
    </location>
</feature>
<dbReference type="PROSITE" id="PS50157">
    <property type="entry name" value="ZINC_FINGER_C2H2_2"/>
    <property type="match status" value="1"/>
</dbReference>
<keyword evidence="1" id="KW-0862">Zinc</keyword>
<dbReference type="Proteomes" id="UP001148786">
    <property type="component" value="Unassembled WGS sequence"/>
</dbReference>
<feature type="compositionally biased region" description="Basic and acidic residues" evidence="2">
    <location>
        <begin position="401"/>
        <end position="414"/>
    </location>
</feature>
<feature type="region of interest" description="Disordered" evidence="2">
    <location>
        <begin position="401"/>
        <end position="426"/>
    </location>
</feature>
<dbReference type="GO" id="GO:0008270">
    <property type="term" value="F:zinc ion binding"/>
    <property type="evidence" value="ECO:0007669"/>
    <property type="project" value="UniProtKB-KW"/>
</dbReference>
<dbReference type="PROSITE" id="PS00028">
    <property type="entry name" value="ZINC_FINGER_C2H2_1"/>
    <property type="match status" value="1"/>
</dbReference>
<gene>
    <name evidence="4" type="ORF">NLJ89_g8291</name>
</gene>
<dbReference type="OrthoDB" id="3437960at2759"/>
<evidence type="ECO:0000313" key="4">
    <source>
        <dbReference type="EMBL" id="KAJ3503757.1"/>
    </source>
</evidence>
<evidence type="ECO:0000313" key="5">
    <source>
        <dbReference type="Proteomes" id="UP001148786"/>
    </source>
</evidence>
<dbReference type="EMBL" id="JANKHO010001098">
    <property type="protein sequence ID" value="KAJ3503757.1"/>
    <property type="molecule type" value="Genomic_DNA"/>
</dbReference>
<evidence type="ECO:0000259" key="3">
    <source>
        <dbReference type="PROSITE" id="PS50157"/>
    </source>
</evidence>
<feature type="region of interest" description="Disordered" evidence="2">
    <location>
        <begin position="62"/>
        <end position="167"/>
    </location>
</feature>
<sequence length="426" mass="46733">MPGLYIPSMVDDDIFDPSTQHQEPGSDGQWSHGYGTDTRYTQMRDPLAQGYDLASDYAHSPLTPHLSSPSMSPVLPQSPSNHFPNVDGLGLSSPSIAPPQSPYDTCLSVSPHPSWKTEPSPQILPPSRNDFARASTFPNPPSLLPPDGIKRPASRSAPQSPYPRYKDPNMSFVFPPVFPESPSMSKYHTMHSPTSPDTSSSTSEPFRHDDHLRSPSTVVEYAGGPESLPPGSSAAHHTFGLPSDRPVVQAPEYFLRQNPVFLPPDSGPPNAYPPPSSAPLGHGFVFAKDVDCMGMNPPLDISPKPEHVRQSLISQYQHWQDSAKVMKIFSKAAKDKVSTVAGLRASLQRRKSIAKFFCEHCNSSFTRKHNLNNHLKSHYGITDLECRHCGNPFTTIPVKKRHEDTCKGNPDRKPSASTKKPAPPEA</sequence>
<evidence type="ECO:0000256" key="2">
    <source>
        <dbReference type="SAM" id="MobiDB-lite"/>
    </source>
</evidence>
<feature type="compositionally biased region" description="Low complexity" evidence="2">
    <location>
        <begin position="192"/>
        <end position="204"/>
    </location>
</feature>
<organism evidence="4 5">
    <name type="scientific">Agrocybe chaxingu</name>
    <dbReference type="NCBI Taxonomy" id="84603"/>
    <lineage>
        <taxon>Eukaryota</taxon>
        <taxon>Fungi</taxon>
        <taxon>Dikarya</taxon>
        <taxon>Basidiomycota</taxon>
        <taxon>Agaricomycotina</taxon>
        <taxon>Agaricomycetes</taxon>
        <taxon>Agaricomycetidae</taxon>
        <taxon>Agaricales</taxon>
        <taxon>Agaricineae</taxon>
        <taxon>Strophariaceae</taxon>
        <taxon>Agrocybe</taxon>
    </lineage>
</organism>
<protein>
    <recommendedName>
        <fullName evidence="3">C2H2-type domain-containing protein</fullName>
    </recommendedName>
</protein>
<keyword evidence="1" id="KW-0863">Zinc-finger</keyword>
<name>A0A9W8MQX3_9AGAR</name>
<reference evidence="4" key="1">
    <citation type="submission" date="2022-07" db="EMBL/GenBank/DDBJ databases">
        <title>Genome Sequence of Agrocybe chaxingu.</title>
        <authorList>
            <person name="Buettner E."/>
        </authorList>
    </citation>
    <scope>NUCLEOTIDE SEQUENCE</scope>
    <source>
        <strain evidence="4">MP-N11</strain>
    </source>
</reference>
<dbReference type="InterPro" id="IPR036236">
    <property type="entry name" value="Znf_C2H2_sf"/>
</dbReference>
<accession>A0A9W8MQX3</accession>
<dbReference type="SUPFAM" id="SSF57667">
    <property type="entry name" value="beta-beta-alpha zinc fingers"/>
    <property type="match status" value="1"/>
</dbReference>
<feature type="region of interest" description="Disordered" evidence="2">
    <location>
        <begin position="11"/>
        <end position="39"/>
    </location>
</feature>
<keyword evidence="5" id="KW-1185">Reference proteome</keyword>
<feature type="domain" description="C2H2-type" evidence="3">
    <location>
        <begin position="356"/>
        <end position="383"/>
    </location>
</feature>
<keyword evidence="1" id="KW-0479">Metal-binding</keyword>
<feature type="compositionally biased region" description="Low complexity" evidence="2">
    <location>
        <begin position="62"/>
        <end position="73"/>
    </location>
</feature>
<comment type="caution">
    <text evidence="4">The sequence shown here is derived from an EMBL/GenBank/DDBJ whole genome shotgun (WGS) entry which is preliminary data.</text>
</comment>
<dbReference type="InterPro" id="IPR013087">
    <property type="entry name" value="Znf_C2H2_type"/>
</dbReference>
<evidence type="ECO:0000256" key="1">
    <source>
        <dbReference type="PROSITE-ProRule" id="PRU00042"/>
    </source>
</evidence>